<dbReference type="GO" id="GO:0004622">
    <property type="term" value="F:phosphatidylcholine lysophospholipase activity"/>
    <property type="evidence" value="ECO:0007669"/>
    <property type="project" value="TreeGrafter"/>
</dbReference>
<keyword evidence="1" id="KW-0472">Membrane</keyword>
<dbReference type="InterPro" id="IPR036514">
    <property type="entry name" value="SGNH_hydro_sf"/>
</dbReference>
<reference evidence="2" key="1">
    <citation type="journal article" date="2021" name="PeerJ">
        <title>Extensive microbial diversity within the chicken gut microbiome revealed by metagenomics and culture.</title>
        <authorList>
            <person name="Gilroy R."/>
            <person name="Ravi A."/>
            <person name="Getino M."/>
            <person name="Pursley I."/>
            <person name="Horton D.L."/>
            <person name="Alikhan N.F."/>
            <person name="Baker D."/>
            <person name="Gharbi K."/>
            <person name="Hall N."/>
            <person name="Watson M."/>
            <person name="Adriaenssens E.M."/>
            <person name="Foster-Nyarko E."/>
            <person name="Jarju S."/>
            <person name="Secka A."/>
            <person name="Antonio M."/>
            <person name="Oren A."/>
            <person name="Chaudhuri R.R."/>
            <person name="La Ragione R."/>
            <person name="Hildebrand F."/>
            <person name="Pallen M.J."/>
        </authorList>
    </citation>
    <scope>NUCLEOTIDE SEQUENCE</scope>
    <source>
        <strain evidence="2">6627</strain>
    </source>
</reference>
<dbReference type="AlphaFoldDB" id="A0A9D1UXS0"/>
<comment type="caution">
    <text evidence="2">The sequence shown here is derived from an EMBL/GenBank/DDBJ whole genome shotgun (WGS) entry which is preliminary data.</text>
</comment>
<dbReference type="PANTHER" id="PTHR30383">
    <property type="entry name" value="THIOESTERASE 1/PROTEASE 1/LYSOPHOSPHOLIPASE L1"/>
    <property type="match status" value="1"/>
</dbReference>
<evidence type="ECO:0000313" key="2">
    <source>
        <dbReference type="EMBL" id="HIX02344.1"/>
    </source>
</evidence>
<keyword evidence="1" id="KW-0812">Transmembrane</keyword>
<dbReference type="Proteomes" id="UP000823963">
    <property type="component" value="Unassembled WGS sequence"/>
</dbReference>
<dbReference type="PANTHER" id="PTHR30383:SF27">
    <property type="entry name" value="SPORE GERMINATION LIPASE LIPC"/>
    <property type="match status" value="1"/>
</dbReference>
<dbReference type="EMBL" id="DXFP01000058">
    <property type="protein sequence ID" value="HIX02344.1"/>
    <property type="molecule type" value="Genomic_DNA"/>
</dbReference>
<keyword evidence="1" id="KW-1133">Transmembrane helix</keyword>
<accession>A0A9D1UXS0</accession>
<feature type="transmembrane region" description="Helical" evidence="1">
    <location>
        <begin position="7"/>
        <end position="27"/>
    </location>
</feature>
<dbReference type="InterPro" id="IPR051532">
    <property type="entry name" value="Ester_Hydrolysis_Enzymes"/>
</dbReference>
<protein>
    <submittedName>
        <fullName evidence="2">Lipase</fullName>
    </submittedName>
</protein>
<sequence length="311" mass="36282">MKLKKVFKYLIIILICALCIGGIGWGLSKYCANKNENVTTKKTKEIHSQKLNLVCVGDSLIYGEQDPTHKGGYVYLVKQKLEQHYDLKVSTYNYGKTGDRTDQIEKRIKNNSDIQNHLKKADVITMSFGGNDLIQVLQKHFNVLMDNQLSKIMPQQEKKYANNINSLLQCIRKYNTHAPIFIFSIYNPFYVYFPTVSALQKYTNQWVEITKNAIKDVPKTYLVNVNNRLSQGQYLNHDQTKLKQDSKMNLENLSSAEIQNKLNDKYELNDYLSANDHFHPNLKGYQYMANQLYQKMMQHKNLWLNSQTTKR</sequence>
<organism evidence="2 3">
    <name type="scientific">Candidatus Ligilactobacillus excrementigallinarum</name>
    <dbReference type="NCBI Taxonomy" id="2838641"/>
    <lineage>
        <taxon>Bacteria</taxon>
        <taxon>Bacillati</taxon>
        <taxon>Bacillota</taxon>
        <taxon>Bacilli</taxon>
        <taxon>Lactobacillales</taxon>
        <taxon>Lactobacillaceae</taxon>
        <taxon>Ligilactobacillus</taxon>
    </lineage>
</organism>
<name>A0A9D1UXS0_9LACO</name>
<evidence type="ECO:0000313" key="3">
    <source>
        <dbReference type="Proteomes" id="UP000823963"/>
    </source>
</evidence>
<dbReference type="Pfam" id="PF00657">
    <property type="entry name" value="Lipase_GDSL"/>
    <property type="match status" value="1"/>
</dbReference>
<proteinExistence type="predicted"/>
<dbReference type="InterPro" id="IPR001087">
    <property type="entry name" value="GDSL"/>
</dbReference>
<dbReference type="SUPFAM" id="SSF52266">
    <property type="entry name" value="SGNH hydrolase"/>
    <property type="match status" value="1"/>
</dbReference>
<dbReference type="Gene3D" id="3.40.50.1110">
    <property type="entry name" value="SGNH hydrolase"/>
    <property type="match status" value="1"/>
</dbReference>
<gene>
    <name evidence="2" type="ORF">H9861_06275</name>
</gene>
<reference evidence="2" key="2">
    <citation type="submission" date="2021-04" db="EMBL/GenBank/DDBJ databases">
        <authorList>
            <person name="Gilroy R."/>
        </authorList>
    </citation>
    <scope>NUCLEOTIDE SEQUENCE</scope>
    <source>
        <strain evidence="2">6627</strain>
    </source>
</reference>
<evidence type="ECO:0000256" key="1">
    <source>
        <dbReference type="SAM" id="Phobius"/>
    </source>
</evidence>